<protein>
    <submittedName>
        <fullName evidence="1">Uncharacterized protein</fullName>
    </submittedName>
</protein>
<dbReference type="AlphaFoldDB" id="A0A7Y5ARB4"/>
<dbReference type="Proteomes" id="UP000523161">
    <property type="component" value="Unassembled WGS sequence"/>
</dbReference>
<keyword evidence="2" id="KW-1185">Reference proteome</keyword>
<comment type="caution">
    <text evidence="1">The sequence shown here is derived from an EMBL/GenBank/DDBJ whole genome shotgun (WGS) entry which is preliminary data.</text>
</comment>
<gene>
    <name evidence="1" type="ORF">HRH59_07780</name>
</gene>
<proteinExistence type="predicted"/>
<dbReference type="EMBL" id="JABSOD010000006">
    <property type="protein sequence ID" value="NRQ42471.1"/>
    <property type="molecule type" value="Genomic_DNA"/>
</dbReference>
<organism evidence="1 2">
    <name type="scientific">Rheinheimera lutimaris</name>
    <dbReference type="NCBI Taxonomy" id="2740584"/>
    <lineage>
        <taxon>Bacteria</taxon>
        <taxon>Pseudomonadati</taxon>
        <taxon>Pseudomonadota</taxon>
        <taxon>Gammaproteobacteria</taxon>
        <taxon>Chromatiales</taxon>
        <taxon>Chromatiaceae</taxon>
        <taxon>Rheinheimera</taxon>
    </lineage>
</organism>
<accession>A0A7Y5ARB4</accession>
<evidence type="ECO:0000313" key="2">
    <source>
        <dbReference type="Proteomes" id="UP000523161"/>
    </source>
</evidence>
<reference evidence="1 2" key="1">
    <citation type="submission" date="2020-06" db="EMBL/GenBank/DDBJ databases">
        <title>Rheinheimera sp. nov., a marine bacterium isolated from coastal.</title>
        <authorList>
            <person name="Yu Q."/>
            <person name="Qi Y."/>
            <person name="Pu J."/>
        </authorList>
    </citation>
    <scope>NUCLEOTIDE SEQUENCE [LARGE SCALE GENOMIC DNA]</scope>
    <source>
        <strain evidence="1 2">YQF-2</strain>
    </source>
</reference>
<name>A0A7Y5ARB4_9GAMM</name>
<sequence length="357" mass="38713">MLLVENVQQQLQLLVRQRLTLIHNRYSGFAQLRQHDYRLLDCVQLASDCAADSTAPGWLNWLLAADRSVLLRPEALSEFEQQSDIWLLLHELKIRRSPGLKQAVLAQLQAENTAETDLYLRLAARLQLTFNPFDTALASTPDATTPEVLWYVACSGQLSLLPALIAFTQQLSADNPLLPCCHLAIYLLNDKAQQKTDEAELALALAATRQLSHQTLMLLMAGASDTVQSRVINQLSNNSGTANMAIAAMGYSGQLKFVPLLLELAQADDSREVATDSLTVLLGSIEADSLLSAPQLVTDFQLPPAGARQLGGSHISSAQLAGIWQGGNTQQRQLVACYRSLATAGTPLSDACALTTA</sequence>
<dbReference type="RefSeq" id="WP_173500714.1">
    <property type="nucleotide sequence ID" value="NZ_JABSOD010000006.1"/>
</dbReference>
<evidence type="ECO:0000313" key="1">
    <source>
        <dbReference type="EMBL" id="NRQ42471.1"/>
    </source>
</evidence>